<dbReference type="RefSeq" id="WP_285576618.1">
    <property type="nucleotide sequence ID" value="NZ_BSDE01000006.1"/>
</dbReference>
<dbReference type="InterPro" id="IPR010559">
    <property type="entry name" value="Sig_transdc_His_kin_internal"/>
</dbReference>
<feature type="transmembrane region" description="Helical" evidence="1">
    <location>
        <begin position="113"/>
        <end position="131"/>
    </location>
</feature>
<gene>
    <name evidence="3" type="ORF">GETHLI_28820</name>
</gene>
<dbReference type="InterPro" id="IPR036890">
    <property type="entry name" value="HATPase_C_sf"/>
</dbReference>
<proteinExistence type="predicted"/>
<name>A0ABQ5QHQ5_9BACT</name>
<dbReference type="Proteomes" id="UP001165069">
    <property type="component" value="Unassembled WGS sequence"/>
</dbReference>
<evidence type="ECO:0000313" key="3">
    <source>
        <dbReference type="EMBL" id="GLH74380.1"/>
    </source>
</evidence>
<dbReference type="EMBL" id="BSDE01000006">
    <property type="protein sequence ID" value="GLH74380.1"/>
    <property type="molecule type" value="Genomic_DNA"/>
</dbReference>
<feature type="transmembrane region" description="Helical" evidence="1">
    <location>
        <begin position="14"/>
        <end position="34"/>
    </location>
</feature>
<feature type="transmembrane region" description="Helical" evidence="1">
    <location>
        <begin position="78"/>
        <end position="101"/>
    </location>
</feature>
<evidence type="ECO:0000256" key="1">
    <source>
        <dbReference type="SAM" id="Phobius"/>
    </source>
</evidence>
<keyword evidence="1" id="KW-0812">Transmembrane</keyword>
<dbReference type="SUPFAM" id="SSF55874">
    <property type="entry name" value="ATPase domain of HSP90 chaperone/DNA topoisomerase II/histidine kinase"/>
    <property type="match status" value="1"/>
</dbReference>
<keyword evidence="1" id="KW-0472">Membrane</keyword>
<protein>
    <recommendedName>
        <fullName evidence="2">Signal transduction histidine kinase internal region domain-containing protein</fullName>
    </recommendedName>
</protein>
<reference evidence="3 4" key="1">
    <citation type="journal article" date="2023" name="Antonie Van Leeuwenhoek">
        <title>Mesoterricola silvestris gen. nov., sp. nov., Mesoterricola sediminis sp. nov., Geothrix oryzae sp. nov., Geothrix edaphica sp. nov., Geothrix rubra sp. nov., and Geothrix limicola sp. nov., six novel members of Acidobacteriota isolated from soils.</title>
        <authorList>
            <person name="Itoh H."/>
            <person name="Sugisawa Y."/>
            <person name="Mise K."/>
            <person name="Xu Z."/>
            <person name="Kuniyasu M."/>
            <person name="Ushijima N."/>
            <person name="Kawano K."/>
            <person name="Kobayashi E."/>
            <person name="Shiratori Y."/>
            <person name="Masuda Y."/>
            <person name="Senoo K."/>
        </authorList>
    </citation>
    <scope>NUCLEOTIDE SEQUENCE [LARGE SCALE GENOMIC DNA]</scope>
    <source>
        <strain evidence="3 4">Red804</strain>
    </source>
</reference>
<dbReference type="InterPro" id="IPR050640">
    <property type="entry name" value="Bact_2-comp_sensor_kinase"/>
</dbReference>
<keyword evidence="4" id="KW-1185">Reference proteome</keyword>
<dbReference type="Gene3D" id="3.30.565.10">
    <property type="entry name" value="Histidine kinase-like ATPase, C-terminal domain"/>
    <property type="match status" value="1"/>
</dbReference>
<dbReference type="PANTHER" id="PTHR34220:SF7">
    <property type="entry name" value="SENSOR HISTIDINE KINASE YPDA"/>
    <property type="match status" value="1"/>
</dbReference>
<evidence type="ECO:0000313" key="4">
    <source>
        <dbReference type="Proteomes" id="UP001165069"/>
    </source>
</evidence>
<evidence type="ECO:0000259" key="2">
    <source>
        <dbReference type="Pfam" id="PF06580"/>
    </source>
</evidence>
<feature type="transmembrane region" description="Helical" evidence="1">
    <location>
        <begin position="41"/>
        <end position="58"/>
    </location>
</feature>
<keyword evidence="1" id="KW-1133">Transmembrane helix</keyword>
<dbReference type="Pfam" id="PF06580">
    <property type="entry name" value="His_kinase"/>
    <property type="match status" value="1"/>
</dbReference>
<dbReference type="PANTHER" id="PTHR34220">
    <property type="entry name" value="SENSOR HISTIDINE KINASE YPDA"/>
    <property type="match status" value="1"/>
</dbReference>
<organism evidence="3 4">
    <name type="scientific">Geothrix limicola</name>
    <dbReference type="NCBI Taxonomy" id="2927978"/>
    <lineage>
        <taxon>Bacteria</taxon>
        <taxon>Pseudomonadati</taxon>
        <taxon>Acidobacteriota</taxon>
        <taxon>Holophagae</taxon>
        <taxon>Holophagales</taxon>
        <taxon>Holophagaceae</taxon>
        <taxon>Geothrix</taxon>
    </lineage>
</organism>
<feature type="domain" description="Signal transduction histidine kinase internal region" evidence="2">
    <location>
        <begin position="157"/>
        <end position="231"/>
    </location>
</feature>
<comment type="caution">
    <text evidence="3">The sequence shown here is derived from an EMBL/GenBank/DDBJ whole genome shotgun (WGS) entry which is preliminary data.</text>
</comment>
<accession>A0ABQ5QHQ5</accession>
<sequence length="329" mass="36271">MARQSFIRTSPLRWALQAILLGAAVGLALALAFGTKNWHPLQSMLVGVIFSVVMWGGFDLLQTPFERLPAHWPPARVGLFASLWLLLLYLVLLGIAVGLVWLCTGINLVSSRLVLMLTGMAGLAASGVIATKETVEHQVQIERNLVKAEARASFLGLQAQLQPHTLFNALNTIAALIPEDPQRAEEATERLAQLLRRILGALEHPEWSLREEFLLLEHLLRLEELRFGDRLHFELRLDPAMAEVSMQPLLLLPLVENALKHGFRPKVGPCHLKVEAKKGSIRIEDDGVGRSSQAPEGLGLRTVRERLLAAGGSLHWPEVATGCAVEVRL</sequence>